<dbReference type="Gene3D" id="3.10.20.310">
    <property type="entry name" value="membrane protein fhac"/>
    <property type="match status" value="5"/>
</dbReference>
<keyword evidence="5" id="KW-0677">Repeat</keyword>
<evidence type="ECO:0000256" key="4">
    <source>
        <dbReference type="ARBA" id="ARBA00022729"/>
    </source>
</evidence>
<dbReference type="PROSITE" id="PS51779">
    <property type="entry name" value="POTRA"/>
    <property type="match status" value="3"/>
</dbReference>
<gene>
    <name evidence="10" type="primary">bamA</name>
    <name evidence="10" type="ORF">GCM10010831_07070</name>
</gene>
<dbReference type="GO" id="GO:0071709">
    <property type="term" value="P:membrane assembly"/>
    <property type="evidence" value="ECO:0007669"/>
    <property type="project" value="InterPro"/>
</dbReference>
<evidence type="ECO:0000313" key="11">
    <source>
        <dbReference type="Proteomes" id="UP000599688"/>
    </source>
</evidence>
<feature type="domain" description="POTRA" evidence="9">
    <location>
        <begin position="196"/>
        <end position="283"/>
    </location>
</feature>
<dbReference type="AlphaFoldDB" id="A0A916ZQJ7"/>
<keyword evidence="3" id="KW-0812">Transmembrane</keyword>
<dbReference type="PANTHER" id="PTHR12815">
    <property type="entry name" value="SORTING AND ASSEMBLY MACHINERY SAMM50 PROTEIN FAMILY MEMBER"/>
    <property type="match status" value="1"/>
</dbReference>
<dbReference type="PANTHER" id="PTHR12815:SF47">
    <property type="entry name" value="TRANSLOCATION AND ASSEMBLY MODULE SUBUNIT TAMA"/>
    <property type="match status" value="1"/>
</dbReference>
<evidence type="ECO:0000313" key="10">
    <source>
        <dbReference type="EMBL" id="GGE08114.1"/>
    </source>
</evidence>
<keyword evidence="7" id="KW-0998">Cell outer membrane</keyword>
<feature type="signal peptide" evidence="8">
    <location>
        <begin position="1"/>
        <end position="24"/>
    </location>
</feature>
<keyword evidence="11" id="KW-1185">Reference proteome</keyword>
<dbReference type="Gene3D" id="2.40.160.50">
    <property type="entry name" value="membrane protein fhac: a member of the omp85/tpsb transporter family"/>
    <property type="match status" value="1"/>
</dbReference>
<comment type="caution">
    <text evidence="10">The sequence shown here is derived from an EMBL/GenBank/DDBJ whole genome shotgun (WGS) entry which is preliminary data.</text>
</comment>
<keyword evidence="4 8" id="KW-0732">Signal</keyword>
<evidence type="ECO:0000256" key="2">
    <source>
        <dbReference type="ARBA" id="ARBA00022452"/>
    </source>
</evidence>
<feature type="chain" id="PRO_5037985040" evidence="8">
    <location>
        <begin position="25"/>
        <end position="861"/>
    </location>
</feature>
<dbReference type="InterPro" id="IPR039910">
    <property type="entry name" value="D15-like"/>
</dbReference>
<dbReference type="Proteomes" id="UP000599688">
    <property type="component" value="Unassembled WGS sequence"/>
</dbReference>
<dbReference type="InterPro" id="IPR010827">
    <property type="entry name" value="BamA/TamA_POTRA"/>
</dbReference>
<proteinExistence type="predicted"/>
<dbReference type="PIRSF" id="PIRSF006076">
    <property type="entry name" value="OM_assembly_OMP85"/>
    <property type="match status" value="1"/>
</dbReference>
<feature type="domain" description="POTRA" evidence="9">
    <location>
        <begin position="374"/>
        <end position="450"/>
    </location>
</feature>
<dbReference type="InterPro" id="IPR023707">
    <property type="entry name" value="OM_assembly_BamA"/>
</dbReference>
<evidence type="ECO:0000256" key="1">
    <source>
        <dbReference type="ARBA" id="ARBA00004370"/>
    </source>
</evidence>
<accession>A0A916ZQJ7</accession>
<dbReference type="Pfam" id="PF07244">
    <property type="entry name" value="POTRA"/>
    <property type="match status" value="4"/>
</dbReference>
<feature type="domain" description="POTRA" evidence="9">
    <location>
        <begin position="286"/>
        <end position="371"/>
    </location>
</feature>
<dbReference type="GO" id="GO:0019867">
    <property type="term" value="C:outer membrane"/>
    <property type="evidence" value="ECO:0007669"/>
    <property type="project" value="InterPro"/>
</dbReference>
<dbReference type="InterPro" id="IPR000184">
    <property type="entry name" value="Bac_surfAg_D15"/>
</dbReference>
<evidence type="ECO:0000259" key="9">
    <source>
        <dbReference type="PROSITE" id="PS51779"/>
    </source>
</evidence>
<evidence type="ECO:0000256" key="6">
    <source>
        <dbReference type="ARBA" id="ARBA00023136"/>
    </source>
</evidence>
<evidence type="ECO:0000256" key="3">
    <source>
        <dbReference type="ARBA" id="ARBA00022692"/>
    </source>
</evidence>
<reference evidence="10 11" key="1">
    <citation type="journal article" date="2014" name="Int. J. Syst. Evol. Microbiol.">
        <title>Complete genome sequence of Corynebacterium casei LMG S-19264T (=DSM 44701T), isolated from a smear-ripened cheese.</title>
        <authorList>
            <consortium name="US DOE Joint Genome Institute (JGI-PGF)"/>
            <person name="Walter F."/>
            <person name="Albersmeier A."/>
            <person name="Kalinowski J."/>
            <person name="Ruckert C."/>
        </authorList>
    </citation>
    <scope>NUCLEOTIDE SEQUENCE [LARGE SCALE GENOMIC DNA]</scope>
    <source>
        <strain evidence="10 11">CGMCC 1.12925</strain>
    </source>
</reference>
<organism evidence="10 11">
    <name type="scientific">Psychroflexus salis</name>
    <dbReference type="NCBI Taxonomy" id="1526574"/>
    <lineage>
        <taxon>Bacteria</taxon>
        <taxon>Pseudomonadati</taxon>
        <taxon>Bacteroidota</taxon>
        <taxon>Flavobacteriia</taxon>
        <taxon>Flavobacteriales</taxon>
        <taxon>Flavobacteriaceae</taxon>
        <taxon>Psychroflexus</taxon>
    </lineage>
</organism>
<evidence type="ECO:0000256" key="8">
    <source>
        <dbReference type="SAM" id="SignalP"/>
    </source>
</evidence>
<protein>
    <submittedName>
        <fullName evidence="10">Outer membrane protein assembly factor BamA</fullName>
    </submittedName>
</protein>
<comment type="subcellular location">
    <subcellularLocation>
        <location evidence="1">Membrane</location>
    </subcellularLocation>
</comment>
<evidence type="ECO:0000256" key="5">
    <source>
        <dbReference type="ARBA" id="ARBA00022737"/>
    </source>
</evidence>
<keyword evidence="6" id="KW-0472">Membrane</keyword>
<dbReference type="InterPro" id="IPR034746">
    <property type="entry name" value="POTRA"/>
</dbReference>
<keyword evidence="2" id="KW-1134">Transmembrane beta strand</keyword>
<dbReference type="Pfam" id="PF01103">
    <property type="entry name" value="Omp85"/>
    <property type="match status" value="1"/>
</dbReference>
<dbReference type="EMBL" id="BMGL01000004">
    <property type="protein sequence ID" value="GGE08114.1"/>
    <property type="molecule type" value="Genomic_DNA"/>
</dbReference>
<sequence>MQKTKFILGCVVFLLGIFSTPTLAQDIGIGNAKEYVIGEISVTGVTTYNERTVIAFTGLRKGEKLFLPGDRLSQVINKLWNLGLFSDINFYLKDVTEGNIAHLELEINEVPKLNEVKIRGIKKKKQEEFIKDLKLDKGTKLTENFIANTKNHIKNEYRKKGYLNVDPKITTQAQKDTLDEVVGENMLINIDLGEKIKVSEIEITGNEDFSDKKIRRFMKNTKQKNFFRIFKRSKLIPADYEEDKERIVNKLKESGYRDARIISDTVIKNEESTVKIGLKVREGNQYYFGDVSFLGNSVYSDRELKNLMGIRKGDPYNGVLLEEKLTGGPKQKEGNLTDTYQDNGYLFSRITPVETRVYQDTIDFEIRITEGPIAYFNNVNVRGNDRTHDHVIYRSLRTLPGEQYSKKAVMNTARELSQLGFFDPESIRPDIKNPNPVDGTVDMEYNVAEQGASQVQLQGGYGGGGFIGTLGLSFNNFSLRGIGDKDAWKPLPMGDGQTLSLRAQASIAFQNYSLTFVEPWLGGKKPVQLSVSLSQTKQFLFDPFTRRADRDRQFSITGLNVGLGKRLRVPDEYFFLSTSVGFQHFDLQNYNVGLFRFPNGYSNNLSFTVGLRRDNTYSNPIFPMGGSRFNINLKFTPPYSLFNDIDYKQLSLEREVALAENNNDRLAEIDQERFNWLEFYKVNFSGEWFNRLFDKLVLRKNIEFGFIGAYNSDRGIPPFERFFLGGDGLAGFAMDGREIIALRGYPNQSIIPRSRTNVTQESFNDGATIYNKFTLDLRYPITLNPSASIYGLAFFEAGSTFDSFEEYSPFDLNRSAGAGIRIFMPQFGLLGIDFGYGFDPIPGTNTGANGWETHFIIGQQF</sequence>
<evidence type="ECO:0000256" key="7">
    <source>
        <dbReference type="ARBA" id="ARBA00023237"/>
    </source>
</evidence>
<name>A0A916ZQJ7_9FLAO</name>